<reference evidence="2 3" key="1">
    <citation type="submission" date="2018-04" db="EMBL/GenBank/DDBJ databases">
        <title>Genomic Encyclopedia of Archaeal and Bacterial Type Strains, Phase II (KMG-II): from individual species to whole genera.</title>
        <authorList>
            <person name="Goeker M."/>
        </authorList>
    </citation>
    <scope>NUCLEOTIDE SEQUENCE [LARGE SCALE GENOMIC DNA]</scope>
    <source>
        <strain evidence="2 3">DSM 28823</strain>
    </source>
</reference>
<evidence type="ECO:0000313" key="2">
    <source>
        <dbReference type="EMBL" id="PTN08414.1"/>
    </source>
</evidence>
<accession>A0A2T5C1C4</accession>
<dbReference type="EMBL" id="QAAD01000009">
    <property type="protein sequence ID" value="PTN08414.1"/>
    <property type="molecule type" value="Genomic_DNA"/>
</dbReference>
<organism evidence="2 3">
    <name type="scientific">Mangrovibacterium marinum</name>
    <dbReference type="NCBI Taxonomy" id="1639118"/>
    <lineage>
        <taxon>Bacteria</taxon>
        <taxon>Pseudomonadati</taxon>
        <taxon>Bacteroidota</taxon>
        <taxon>Bacteroidia</taxon>
        <taxon>Marinilabiliales</taxon>
        <taxon>Prolixibacteraceae</taxon>
        <taxon>Mangrovibacterium</taxon>
    </lineage>
</organism>
<gene>
    <name evidence="2" type="ORF">C8N47_109150</name>
</gene>
<feature type="region of interest" description="Disordered" evidence="1">
    <location>
        <begin position="69"/>
        <end position="156"/>
    </location>
</feature>
<sequence>MDQHKLLRIIQKNLAELSDINSEMSSGAALSRHEVDLALSKAKLILQEYEILHEINEQQGQLIEEAVQQEPTATKAPELEASETTTPLSEVANTGDIKKSPPEKPVISHEDTLSEVYEEEEDEPVTVSIPHPEPVNEDEAHNTAPEPERTKAAGKTLTDQFQSRSLNDLLTATKKLDQHFASSPISKLENAIGINDRFQYIRELFSNDAELFRDTIGKLDRMHSLDEAAQHLDTHFKWEKDDTSLQFLHLVKRRFSN</sequence>
<proteinExistence type="predicted"/>
<comment type="caution">
    <text evidence="2">The sequence shown here is derived from an EMBL/GenBank/DDBJ whole genome shotgun (WGS) entry which is preliminary data.</text>
</comment>
<evidence type="ECO:0000313" key="3">
    <source>
        <dbReference type="Proteomes" id="UP000243525"/>
    </source>
</evidence>
<feature type="compositionally biased region" description="Basic and acidic residues" evidence="1">
    <location>
        <begin position="138"/>
        <end position="151"/>
    </location>
</feature>
<dbReference type="AlphaFoldDB" id="A0A2T5C1C4"/>
<dbReference type="RefSeq" id="WP_107822552.1">
    <property type="nucleotide sequence ID" value="NZ_OY782574.1"/>
</dbReference>
<name>A0A2T5C1C4_9BACT</name>
<keyword evidence="3" id="KW-1185">Reference proteome</keyword>
<protein>
    <submittedName>
        <fullName evidence="2">Uncharacterized protein</fullName>
    </submittedName>
</protein>
<dbReference type="Proteomes" id="UP000243525">
    <property type="component" value="Unassembled WGS sequence"/>
</dbReference>
<feature type="compositionally biased region" description="Basic and acidic residues" evidence="1">
    <location>
        <begin position="96"/>
        <end position="112"/>
    </location>
</feature>
<feature type="compositionally biased region" description="Polar residues" evidence="1">
    <location>
        <begin position="82"/>
        <end position="92"/>
    </location>
</feature>
<evidence type="ECO:0000256" key="1">
    <source>
        <dbReference type="SAM" id="MobiDB-lite"/>
    </source>
</evidence>
<dbReference type="OrthoDB" id="1100725at2"/>